<protein>
    <submittedName>
        <fullName evidence="2">Uncharacterized protein</fullName>
    </submittedName>
</protein>
<proteinExistence type="predicted"/>
<keyword evidence="3" id="KW-1185">Reference proteome</keyword>
<organism evidence="2 3">
    <name type="scientific">Caerostris extrusa</name>
    <name type="common">Bark spider</name>
    <name type="synonym">Caerostris bankana</name>
    <dbReference type="NCBI Taxonomy" id="172846"/>
    <lineage>
        <taxon>Eukaryota</taxon>
        <taxon>Metazoa</taxon>
        <taxon>Ecdysozoa</taxon>
        <taxon>Arthropoda</taxon>
        <taxon>Chelicerata</taxon>
        <taxon>Arachnida</taxon>
        <taxon>Araneae</taxon>
        <taxon>Araneomorphae</taxon>
        <taxon>Entelegynae</taxon>
        <taxon>Araneoidea</taxon>
        <taxon>Araneidae</taxon>
        <taxon>Caerostris</taxon>
    </lineage>
</organism>
<evidence type="ECO:0000313" key="2">
    <source>
        <dbReference type="EMBL" id="GIY80359.1"/>
    </source>
</evidence>
<evidence type="ECO:0000256" key="1">
    <source>
        <dbReference type="SAM" id="MobiDB-lite"/>
    </source>
</evidence>
<reference evidence="2 3" key="1">
    <citation type="submission" date="2021-06" db="EMBL/GenBank/DDBJ databases">
        <title>Caerostris extrusa draft genome.</title>
        <authorList>
            <person name="Kono N."/>
            <person name="Arakawa K."/>
        </authorList>
    </citation>
    <scope>NUCLEOTIDE SEQUENCE [LARGE SCALE GENOMIC DNA]</scope>
</reference>
<dbReference type="EMBL" id="BPLR01016003">
    <property type="protein sequence ID" value="GIY80359.1"/>
    <property type="molecule type" value="Genomic_DNA"/>
</dbReference>
<evidence type="ECO:0000313" key="3">
    <source>
        <dbReference type="Proteomes" id="UP001054945"/>
    </source>
</evidence>
<dbReference type="AlphaFoldDB" id="A0AAV4WEV9"/>
<gene>
    <name evidence="2" type="ORF">CEXT_123841</name>
</gene>
<sequence length="89" mass="10569">MYKKGYNELPQQKQELKRLPSRPQAKIPKHISGKNFKLHPMVFVEVEKTHLKGFLSKSEESLLVPFLHSPFLWSFREKDRKTDHKIKPS</sequence>
<name>A0AAV4WEV9_CAEEX</name>
<feature type="region of interest" description="Disordered" evidence="1">
    <location>
        <begin position="1"/>
        <end position="31"/>
    </location>
</feature>
<comment type="caution">
    <text evidence="2">The sequence shown here is derived from an EMBL/GenBank/DDBJ whole genome shotgun (WGS) entry which is preliminary data.</text>
</comment>
<dbReference type="Proteomes" id="UP001054945">
    <property type="component" value="Unassembled WGS sequence"/>
</dbReference>
<accession>A0AAV4WEV9</accession>